<dbReference type="EMBL" id="JAACJS010000015">
    <property type="protein sequence ID" value="NCI50758.1"/>
    <property type="molecule type" value="Genomic_DNA"/>
</dbReference>
<evidence type="ECO:0000313" key="2">
    <source>
        <dbReference type="Proteomes" id="UP000753802"/>
    </source>
</evidence>
<comment type="caution">
    <text evidence="1">The sequence shown here is derived from an EMBL/GenBank/DDBJ whole genome shotgun (WGS) entry which is preliminary data.</text>
</comment>
<accession>A0ABW9ZXI2</accession>
<keyword evidence="2" id="KW-1185">Reference proteome</keyword>
<proteinExistence type="predicted"/>
<organism evidence="1 2">
    <name type="scientific">Sediminibacterium roseum</name>
    <dbReference type="NCBI Taxonomy" id="1978412"/>
    <lineage>
        <taxon>Bacteria</taxon>
        <taxon>Pseudomonadati</taxon>
        <taxon>Bacteroidota</taxon>
        <taxon>Chitinophagia</taxon>
        <taxon>Chitinophagales</taxon>
        <taxon>Chitinophagaceae</taxon>
        <taxon>Sediminibacterium</taxon>
    </lineage>
</organism>
<name>A0ABW9ZXI2_9BACT</name>
<reference evidence="1 2" key="1">
    <citation type="submission" date="2020-01" db="EMBL/GenBank/DDBJ databases">
        <title>Genome analysis.</title>
        <authorList>
            <person name="Wu S."/>
            <person name="Wang G."/>
        </authorList>
    </citation>
    <scope>NUCLEOTIDE SEQUENCE [LARGE SCALE GENOMIC DNA]</scope>
    <source>
        <strain evidence="1 2">SYL130</strain>
    </source>
</reference>
<gene>
    <name evidence="1" type="ORF">GWC95_12540</name>
</gene>
<evidence type="ECO:0000313" key="1">
    <source>
        <dbReference type="EMBL" id="NCI50758.1"/>
    </source>
</evidence>
<protein>
    <submittedName>
        <fullName evidence="1">Uncharacterized protein</fullName>
    </submittedName>
</protein>
<dbReference type="RefSeq" id="WP_161819070.1">
    <property type="nucleotide sequence ID" value="NZ_JAACJS010000015.1"/>
</dbReference>
<sequence length="157" mass="17729">MLINFKKNSGAHHALSYTRDDGSVTWMQGDGFLVQHDLTHYTIETVLGYKTAFNGMLNMGMDIKDFEDKAKRDNMNLTAEAVYAENLANLFLLGTKQGNFEDFNAVQQASFVSFGGQFDPVTLSHDEIEQVRLRLRGLLQQWNELPEGETLTLTFTA</sequence>
<dbReference type="Proteomes" id="UP000753802">
    <property type="component" value="Unassembled WGS sequence"/>
</dbReference>